<proteinExistence type="predicted"/>
<accession>A0ABQ8F5J4</accession>
<feature type="region of interest" description="Disordered" evidence="1">
    <location>
        <begin position="171"/>
        <end position="196"/>
    </location>
</feature>
<evidence type="ECO:0000313" key="3">
    <source>
        <dbReference type="Proteomes" id="UP001648503"/>
    </source>
</evidence>
<feature type="compositionally biased region" description="Low complexity" evidence="1">
    <location>
        <begin position="171"/>
        <end position="186"/>
    </location>
</feature>
<feature type="region of interest" description="Disordered" evidence="1">
    <location>
        <begin position="42"/>
        <end position="64"/>
    </location>
</feature>
<evidence type="ECO:0000313" key="2">
    <source>
        <dbReference type="EMBL" id="KAH6592638.1"/>
    </source>
</evidence>
<sequence length="289" mass="30783">MTDGAGMNETVQLQSLSQRQRPHIPQLLLLVKSWSLSRKYRRSSAPNTTAEAKPIQSAPSGRSLSLSAKNMSWHPLGTSNSPSLDRPAAVSSATSTTSIETLVRASSDCSVDCSDGGIDPHLQVDTTGCMLRHDDSFSDCGSSFEPVCAGSTPVYSDDSYTVRTRWPLHPDLSPTTTIGTTTTTTTLPPPTDPISASPALSRYSLSSLYSLIPSEAVTMPTTTPIDCHSTSSTVSILNTTHIPCVDIDSTSGSESDLSMLTTWELPNHCSVIDMALEPHTARLAPFGIL</sequence>
<reference evidence="2 3" key="1">
    <citation type="submission" date="2021-02" db="EMBL/GenBank/DDBJ databases">
        <title>Variation within the Batrachochytrium salamandrivorans European outbreak.</title>
        <authorList>
            <person name="Kelly M."/>
            <person name="Pasmans F."/>
            <person name="Shea T.P."/>
            <person name="Munoz J.F."/>
            <person name="Carranza S."/>
            <person name="Cuomo C.A."/>
            <person name="Martel A."/>
        </authorList>
    </citation>
    <scope>NUCLEOTIDE SEQUENCE [LARGE SCALE GENOMIC DNA]</scope>
    <source>
        <strain evidence="2 3">AMFP18/2</strain>
    </source>
</reference>
<organism evidence="2 3">
    <name type="scientific">Batrachochytrium salamandrivorans</name>
    <dbReference type="NCBI Taxonomy" id="1357716"/>
    <lineage>
        <taxon>Eukaryota</taxon>
        <taxon>Fungi</taxon>
        <taxon>Fungi incertae sedis</taxon>
        <taxon>Chytridiomycota</taxon>
        <taxon>Chytridiomycota incertae sedis</taxon>
        <taxon>Chytridiomycetes</taxon>
        <taxon>Rhizophydiales</taxon>
        <taxon>Rhizophydiales incertae sedis</taxon>
        <taxon>Batrachochytrium</taxon>
    </lineage>
</organism>
<dbReference type="EMBL" id="JAFCIX010000376">
    <property type="protein sequence ID" value="KAH6592638.1"/>
    <property type="molecule type" value="Genomic_DNA"/>
</dbReference>
<protein>
    <submittedName>
        <fullName evidence="2">Uncharacterized protein</fullName>
    </submittedName>
</protein>
<name>A0ABQ8F5J4_9FUNG</name>
<comment type="caution">
    <text evidence="2">The sequence shown here is derived from an EMBL/GenBank/DDBJ whole genome shotgun (WGS) entry which is preliminary data.</text>
</comment>
<gene>
    <name evidence="2" type="ORF">BASA50_007926</name>
</gene>
<dbReference type="Proteomes" id="UP001648503">
    <property type="component" value="Unassembled WGS sequence"/>
</dbReference>
<keyword evidence="3" id="KW-1185">Reference proteome</keyword>
<evidence type="ECO:0000256" key="1">
    <source>
        <dbReference type="SAM" id="MobiDB-lite"/>
    </source>
</evidence>